<comment type="caution">
    <text evidence="1">The sequence shown here is derived from an EMBL/GenBank/DDBJ whole genome shotgun (WGS) entry which is preliminary data.</text>
</comment>
<evidence type="ECO:0000313" key="1">
    <source>
        <dbReference type="EMBL" id="KAF3450038.1"/>
    </source>
</evidence>
<dbReference type="Pfam" id="PF14299">
    <property type="entry name" value="PP2"/>
    <property type="match status" value="1"/>
</dbReference>
<dbReference type="Proteomes" id="UP000796880">
    <property type="component" value="Unassembled WGS sequence"/>
</dbReference>
<dbReference type="EMBL" id="VOIH02000003">
    <property type="protein sequence ID" value="KAF3450038.1"/>
    <property type="molecule type" value="Genomic_DNA"/>
</dbReference>
<reference evidence="1" key="1">
    <citation type="submission" date="2020-03" db="EMBL/GenBank/DDBJ databases">
        <title>A high-quality chromosome-level genome assembly of a woody plant with both climbing and erect habits, Rhamnella rubrinervis.</title>
        <authorList>
            <person name="Lu Z."/>
            <person name="Yang Y."/>
            <person name="Zhu X."/>
            <person name="Sun Y."/>
        </authorList>
    </citation>
    <scope>NUCLEOTIDE SEQUENCE</scope>
    <source>
        <strain evidence="1">BYM</strain>
        <tissue evidence="1">Leaf</tissue>
    </source>
</reference>
<dbReference type="OrthoDB" id="2107747at2759"/>
<accession>A0A8K0MLG8</accession>
<dbReference type="InterPro" id="IPR025886">
    <property type="entry name" value="PP2-like"/>
</dbReference>
<proteinExistence type="predicted"/>
<evidence type="ECO:0000313" key="2">
    <source>
        <dbReference type="Proteomes" id="UP000796880"/>
    </source>
</evidence>
<sequence>MARNRPHHDAEKEAIQRDNIEDELGFDNLINIFCREKDGPADLIQVSWLEVTGTTDPLDVGKYEVGFRVTIKVDAFGWKNCQVFLMAKVGKKGRYNWKKVSLEGLNNKEIPEDKFQIDVKPENDDKQLYFGLYEVWSGKWKGEKGTNVQSSASDLSVTPSRAEFNTDVGKSVRITAESIQTLSYHSTTPRQVTSWADTFGDSDDELGDDANDIVEDEWPPLKGEGSSGGQQSNSMAMVLFDSCGALTAAQQNLNLIVSQPSVLEPTDQDLWNMVKRKPGRPKKDNTTRRLQISTTRLGLTKPFTRDSRHTTLIFNYLCSFEFSFFCL</sequence>
<gene>
    <name evidence="1" type="ORF">FNV43_RR06117</name>
</gene>
<dbReference type="AlphaFoldDB" id="A0A8K0MLG8"/>
<organism evidence="1 2">
    <name type="scientific">Rhamnella rubrinervis</name>
    <dbReference type="NCBI Taxonomy" id="2594499"/>
    <lineage>
        <taxon>Eukaryota</taxon>
        <taxon>Viridiplantae</taxon>
        <taxon>Streptophyta</taxon>
        <taxon>Embryophyta</taxon>
        <taxon>Tracheophyta</taxon>
        <taxon>Spermatophyta</taxon>
        <taxon>Magnoliopsida</taxon>
        <taxon>eudicotyledons</taxon>
        <taxon>Gunneridae</taxon>
        <taxon>Pentapetalae</taxon>
        <taxon>rosids</taxon>
        <taxon>fabids</taxon>
        <taxon>Rosales</taxon>
        <taxon>Rhamnaceae</taxon>
        <taxon>rhamnoid group</taxon>
        <taxon>Rhamneae</taxon>
        <taxon>Rhamnella</taxon>
    </lineage>
</organism>
<keyword evidence="2" id="KW-1185">Reference proteome</keyword>
<protein>
    <submittedName>
        <fullName evidence="1">Uncharacterized protein</fullName>
    </submittedName>
</protein>
<name>A0A8K0MLG8_9ROSA</name>